<protein>
    <submittedName>
        <fullName evidence="6">Cell division protein</fullName>
    </submittedName>
</protein>
<dbReference type="SUPFAM" id="SSF56601">
    <property type="entry name" value="beta-lactamase/transpeptidase-like"/>
    <property type="match status" value="1"/>
</dbReference>
<dbReference type="InterPro" id="IPR005543">
    <property type="entry name" value="PASTA_dom"/>
</dbReference>
<evidence type="ECO:0000256" key="3">
    <source>
        <dbReference type="ARBA" id="ARBA00023136"/>
    </source>
</evidence>
<dbReference type="InterPro" id="IPR001460">
    <property type="entry name" value="PCN-bd_Tpept"/>
</dbReference>
<gene>
    <name evidence="6" type="ORF">BFP71_07940</name>
</gene>
<dbReference type="OrthoDB" id="9804124at2"/>
<sequence length="699" mass="78067">MNIKKDILLRVRIAFLGALVFVLAIVYRMVDIQVIDGEQWREQARVNSLDFRTIKATRGSIYSDGEDLLATSLPFYRLAFDPSVAHDTTFTSKLDSLSHLLSAFFRDHSSDYYQKKISEARQAQKRYLVLNNRDLNYQEKEQVAEWPIFRLGQMKGGVIFEKIDKRHNPFESLAERTIGGLNAEMEAAYGIEKSFDHFLAGKDGEGLFQKMAGKGNWRPINASSDIRPVNGYDVHTTIDVNLQDVAQSALLRKVSELNAKYGTVVLMEVKTGEIKAISNLKRTSKGTYAENFNYAVAENNDPGSTFKLASMLALLEAGKVELTDSVDTEKGATKFSDRTMRDHKNGGYGMLTVEDVFVKSSNVGTAKLVAEHFGDNPQEYVDIIKQTGLGKSLDFQLIGEGTPYIKDANDESWSNVTLPWMSIGYEMQLTPLQTLTLYNAVANNGKMIQPILVKSIRRADKTIETFESKVLNKKIASDETLADLRKMLEGVVERGTAKNIKNDIYKIAGKTGTAQKLINGRYTWQTYYASFAGYFPAEEPLYSCIVVIDSPKGMDKFGGDVSAPVFKEIADMIYAKNLEIHDSFESDLMASQGKFPVIRAGKFDELNELCNQLGISNYFEGQSEWVRSTVSNNAIIWKENHDGENLVPNVKGMSLRDAIYILENIGLKVSVTGSGRVEKQSVPAGRRITQGARIKIELG</sequence>
<comment type="caution">
    <text evidence="6">The sequence shown here is derived from an EMBL/GenBank/DDBJ whole genome shotgun (WGS) entry which is preliminary data.</text>
</comment>
<reference evidence="6 7" key="1">
    <citation type="submission" date="2016-08" db="EMBL/GenBank/DDBJ databases">
        <title>Draft genome of Fabibacter sp. strain SK-8.</title>
        <authorList>
            <person name="Wong S.-K."/>
            <person name="Hamasaki K."/>
            <person name="Yoshizawa S."/>
        </authorList>
    </citation>
    <scope>NUCLEOTIDE SEQUENCE [LARGE SCALE GENOMIC DNA]</scope>
    <source>
        <strain evidence="6 7">SK-8</strain>
    </source>
</reference>
<dbReference type="PROSITE" id="PS51178">
    <property type="entry name" value="PASTA"/>
    <property type="match status" value="1"/>
</dbReference>
<keyword evidence="3 4" id="KW-0472">Membrane</keyword>
<dbReference type="Pfam" id="PF03793">
    <property type="entry name" value="PASTA"/>
    <property type="match status" value="1"/>
</dbReference>
<keyword evidence="4" id="KW-0812">Transmembrane</keyword>
<dbReference type="InterPro" id="IPR036138">
    <property type="entry name" value="PBP_dimer_sf"/>
</dbReference>
<dbReference type="GO" id="GO:0005886">
    <property type="term" value="C:plasma membrane"/>
    <property type="evidence" value="ECO:0007669"/>
    <property type="project" value="TreeGrafter"/>
</dbReference>
<keyword evidence="2" id="KW-0645">Protease</keyword>
<comment type="subcellular location">
    <subcellularLocation>
        <location evidence="1">Membrane</location>
    </subcellularLocation>
</comment>
<name>A0A1E5SK60_9BACT</name>
<dbReference type="STRING" id="1563681.BFP71_07940"/>
<dbReference type="GO" id="GO:0008658">
    <property type="term" value="F:penicillin binding"/>
    <property type="evidence" value="ECO:0007669"/>
    <property type="project" value="InterPro"/>
</dbReference>
<dbReference type="AlphaFoldDB" id="A0A1E5SK60"/>
<keyword evidence="7" id="KW-1185">Reference proteome</keyword>
<dbReference type="GO" id="GO:0004180">
    <property type="term" value="F:carboxypeptidase activity"/>
    <property type="evidence" value="ECO:0007669"/>
    <property type="project" value="UniProtKB-KW"/>
</dbReference>
<feature type="domain" description="PASTA" evidence="5">
    <location>
        <begin position="643"/>
        <end position="699"/>
    </location>
</feature>
<evidence type="ECO:0000256" key="1">
    <source>
        <dbReference type="ARBA" id="ARBA00004370"/>
    </source>
</evidence>
<dbReference type="PANTHER" id="PTHR30627:SF1">
    <property type="entry name" value="PEPTIDOGLYCAN D,D-TRANSPEPTIDASE FTSI"/>
    <property type="match status" value="1"/>
</dbReference>
<dbReference type="Pfam" id="PF03717">
    <property type="entry name" value="PBP_dimer"/>
    <property type="match status" value="1"/>
</dbReference>
<keyword evidence="6" id="KW-0132">Cell division</keyword>
<dbReference type="Pfam" id="PF00905">
    <property type="entry name" value="Transpeptidase"/>
    <property type="match status" value="1"/>
</dbReference>
<keyword evidence="6" id="KW-0131">Cell cycle</keyword>
<keyword evidence="2" id="KW-0378">Hydrolase</keyword>
<evidence type="ECO:0000256" key="2">
    <source>
        <dbReference type="ARBA" id="ARBA00022645"/>
    </source>
</evidence>
<dbReference type="InterPro" id="IPR012338">
    <property type="entry name" value="Beta-lactam/transpept-like"/>
</dbReference>
<dbReference type="SUPFAM" id="SSF54184">
    <property type="entry name" value="Penicillin-binding protein 2x (pbp-2x), c-terminal domain"/>
    <property type="match status" value="1"/>
</dbReference>
<dbReference type="InterPro" id="IPR005311">
    <property type="entry name" value="PBP_dimer"/>
</dbReference>
<dbReference type="GO" id="GO:0071555">
    <property type="term" value="P:cell wall organization"/>
    <property type="evidence" value="ECO:0007669"/>
    <property type="project" value="TreeGrafter"/>
</dbReference>
<dbReference type="EMBL" id="MDGQ01000005">
    <property type="protein sequence ID" value="OEJ99503.1"/>
    <property type="molecule type" value="Genomic_DNA"/>
</dbReference>
<dbReference type="SMART" id="SM00740">
    <property type="entry name" value="PASTA"/>
    <property type="match status" value="1"/>
</dbReference>
<keyword evidence="4" id="KW-1133">Transmembrane helix</keyword>
<dbReference type="CDD" id="cd06575">
    <property type="entry name" value="PASTA_Pbp2x-like_2"/>
    <property type="match status" value="1"/>
</dbReference>
<dbReference type="Proteomes" id="UP000095552">
    <property type="component" value="Unassembled WGS sequence"/>
</dbReference>
<feature type="transmembrane region" description="Helical" evidence="4">
    <location>
        <begin position="7"/>
        <end position="27"/>
    </location>
</feature>
<dbReference type="Gene3D" id="3.40.710.10">
    <property type="entry name" value="DD-peptidase/beta-lactamase superfamily"/>
    <property type="match status" value="1"/>
</dbReference>
<organism evidence="6 7">
    <name type="scientific">Roseivirga misakiensis</name>
    <dbReference type="NCBI Taxonomy" id="1563681"/>
    <lineage>
        <taxon>Bacteria</taxon>
        <taxon>Pseudomonadati</taxon>
        <taxon>Bacteroidota</taxon>
        <taxon>Cytophagia</taxon>
        <taxon>Cytophagales</taxon>
        <taxon>Roseivirgaceae</taxon>
        <taxon>Roseivirga</taxon>
    </lineage>
</organism>
<dbReference type="Gene3D" id="3.30.10.20">
    <property type="match status" value="1"/>
</dbReference>
<accession>A0A1E5SK60</accession>
<dbReference type="InterPro" id="IPR050515">
    <property type="entry name" value="Beta-lactam/transpept"/>
</dbReference>
<evidence type="ECO:0000259" key="5">
    <source>
        <dbReference type="PROSITE" id="PS51178"/>
    </source>
</evidence>
<proteinExistence type="predicted"/>
<evidence type="ECO:0000313" key="7">
    <source>
        <dbReference type="Proteomes" id="UP000095552"/>
    </source>
</evidence>
<dbReference type="PANTHER" id="PTHR30627">
    <property type="entry name" value="PEPTIDOGLYCAN D,D-TRANSPEPTIDASE"/>
    <property type="match status" value="1"/>
</dbReference>
<dbReference type="SUPFAM" id="SSF56519">
    <property type="entry name" value="Penicillin binding protein dimerisation domain"/>
    <property type="match status" value="1"/>
</dbReference>
<evidence type="ECO:0000313" key="6">
    <source>
        <dbReference type="EMBL" id="OEJ99503.1"/>
    </source>
</evidence>
<dbReference type="Gene3D" id="3.90.1310.10">
    <property type="entry name" value="Penicillin-binding protein 2a (Domain 2)"/>
    <property type="match status" value="1"/>
</dbReference>
<keyword evidence="2" id="KW-0121">Carboxypeptidase</keyword>
<dbReference type="RefSeq" id="WP_069834965.1">
    <property type="nucleotide sequence ID" value="NZ_MDGQ01000005.1"/>
</dbReference>
<evidence type="ECO:0000256" key="4">
    <source>
        <dbReference type="SAM" id="Phobius"/>
    </source>
</evidence>
<dbReference type="GO" id="GO:0051301">
    <property type="term" value="P:cell division"/>
    <property type="evidence" value="ECO:0007669"/>
    <property type="project" value="UniProtKB-KW"/>
</dbReference>
<dbReference type="Gene3D" id="3.30.450.330">
    <property type="match status" value="1"/>
</dbReference>